<organism evidence="1">
    <name type="scientific">marine metagenome</name>
    <dbReference type="NCBI Taxonomy" id="408172"/>
    <lineage>
        <taxon>unclassified sequences</taxon>
        <taxon>metagenomes</taxon>
        <taxon>ecological metagenomes</taxon>
    </lineage>
</organism>
<proteinExistence type="predicted"/>
<feature type="non-terminal residue" evidence="1">
    <location>
        <position position="1"/>
    </location>
</feature>
<sequence>SEQLQNTRNIKLRMTEERIFTGDILMSYTLGKQV</sequence>
<reference evidence="1" key="1">
    <citation type="submission" date="2018-05" db="EMBL/GenBank/DDBJ databases">
        <authorList>
            <person name="Lanie J.A."/>
            <person name="Ng W.-L."/>
            <person name="Kazmierczak K.M."/>
            <person name="Andrzejewski T.M."/>
            <person name="Davidsen T.M."/>
            <person name="Wayne K.J."/>
            <person name="Tettelin H."/>
            <person name="Glass J.I."/>
            <person name="Rusch D."/>
            <person name="Podicherti R."/>
            <person name="Tsui H.-C.T."/>
            <person name="Winkler M.E."/>
        </authorList>
    </citation>
    <scope>NUCLEOTIDE SEQUENCE</scope>
</reference>
<dbReference type="AlphaFoldDB" id="A0A382A9Y1"/>
<evidence type="ECO:0000313" key="1">
    <source>
        <dbReference type="EMBL" id="SVA98348.1"/>
    </source>
</evidence>
<name>A0A382A9Y1_9ZZZZ</name>
<gene>
    <name evidence="1" type="ORF">METZ01_LOCUS151202</name>
</gene>
<accession>A0A382A9Y1</accession>
<protein>
    <submittedName>
        <fullName evidence="1">Uncharacterized protein</fullName>
    </submittedName>
</protein>
<dbReference type="EMBL" id="UINC01024537">
    <property type="protein sequence ID" value="SVA98348.1"/>
    <property type="molecule type" value="Genomic_DNA"/>
</dbReference>